<feature type="transmembrane region" description="Helical" evidence="5">
    <location>
        <begin position="79"/>
        <end position="104"/>
    </location>
</feature>
<comment type="caution">
    <text evidence="7">The sequence shown here is derived from an EMBL/GenBank/DDBJ whole genome shotgun (WGS) entry which is preliminary data.</text>
</comment>
<sequence length="351" mass="39833">MTNMTTKDFGHIVATMSGMFTTPGFYMICAIRVEAEQYIFIFLMNCFIRPAVCCTGLVSNLISLAILKRSGLHKPSNILLLGLVVADSLYLLSGLNYAAIINMFGPDKLNPYICVYQYDYALDYFLLISDLVITFIGSWGFLASTVIPILITLERLLALFRPMTFKNSVTTKRTTIAVTCSFLIWLPWMLGWNSFYVILSVKITQTVTFMNLWIPDSKITYILSILRLYVINNIVSFLTIAFITLGCCIIWIKMILVLRLKRKLASSRNKQYWSPRTTRTLVLTCVVFAVTHGASSVGGIMSTRFSGMPFYFLNEARHLIYPLNASSSLFVYILSNKKLYTNFRAILRCST</sequence>
<organism evidence="7 8">
    <name type="scientific">Biomphalaria pfeifferi</name>
    <name type="common">Bloodfluke planorb</name>
    <name type="synonym">Freshwater snail</name>
    <dbReference type="NCBI Taxonomy" id="112525"/>
    <lineage>
        <taxon>Eukaryota</taxon>
        <taxon>Metazoa</taxon>
        <taxon>Spiralia</taxon>
        <taxon>Lophotrochozoa</taxon>
        <taxon>Mollusca</taxon>
        <taxon>Gastropoda</taxon>
        <taxon>Heterobranchia</taxon>
        <taxon>Euthyneura</taxon>
        <taxon>Panpulmonata</taxon>
        <taxon>Hygrophila</taxon>
        <taxon>Lymnaeoidea</taxon>
        <taxon>Planorbidae</taxon>
        <taxon>Biomphalaria</taxon>
    </lineage>
</organism>
<dbReference type="InterPro" id="IPR017452">
    <property type="entry name" value="GPCR_Rhodpsn_7TM"/>
</dbReference>
<dbReference type="AlphaFoldDB" id="A0AAD8BZA2"/>
<comment type="subcellular location">
    <subcellularLocation>
        <location evidence="1">Membrane</location>
    </subcellularLocation>
</comment>
<keyword evidence="7" id="KW-0675">Receptor</keyword>
<accession>A0AAD8BZA2</accession>
<feature type="transmembrane region" description="Helical" evidence="5">
    <location>
        <begin position="319"/>
        <end position="335"/>
    </location>
</feature>
<feature type="transmembrane region" description="Helical" evidence="5">
    <location>
        <begin position="281"/>
        <end position="299"/>
    </location>
</feature>
<gene>
    <name evidence="7" type="ORF">Bpfe_006765</name>
</gene>
<evidence type="ECO:0000259" key="6">
    <source>
        <dbReference type="PROSITE" id="PS50262"/>
    </source>
</evidence>
<dbReference type="EMBL" id="JASAOG010000020">
    <property type="protein sequence ID" value="KAK0063614.1"/>
    <property type="molecule type" value="Genomic_DNA"/>
</dbReference>
<reference evidence="7" key="2">
    <citation type="submission" date="2023-04" db="EMBL/GenBank/DDBJ databases">
        <authorList>
            <person name="Bu L."/>
            <person name="Lu L."/>
            <person name="Laidemitt M.R."/>
            <person name="Zhang S.M."/>
            <person name="Mutuku M."/>
            <person name="Mkoji G."/>
            <person name="Steinauer M."/>
            <person name="Loker E.S."/>
        </authorList>
    </citation>
    <scope>NUCLEOTIDE SEQUENCE</scope>
    <source>
        <strain evidence="7">KasaAsao</strain>
        <tissue evidence="7">Whole Snail</tissue>
    </source>
</reference>
<reference evidence="7" key="1">
    <citation type="journal article" date="2023" name="PLoS Negl. Trop. Dis.">
        <title>A genome sequence for Biomphalaria pfeifferi, the major vector snail for the human-infecting parasite Schistosoma mansoni.</title>
        <authorList>
            <person name="Bu L."/>
            <person name="Lu L."/>
            <person name="Laidemitt M.R."/>
            <person name="Zhang S.M."/>
            <person name="Mutuku M."/>
            <person name="Mkoji G."/>
            <person name="Steinauer M."/>
            <person name="Loker E.S."/>
        </authorList>
    </citation>
    <scope>NUCLEOTIDE SEQUENCE</scope>
    <source>
        <strain evidence="7">KasaAsao</strain>
    </source>
</reference>
<feature type="transmembrane region" description="Helical" evidence="5">
    <location>
        <begin position="234"/>
        <end position="260"/>
    </location>
</feature>
<protein>
    <submittedName>
        <fullName evidence="7">G-protein coupled receptor</fullName>
    </submittedName>
</protein>
<dbReference type="PANTHER" id="PTHR46641">
    <property type="entry name" value="FMRFAMIDE RECEPTOR-RELATED"/>
    <property type="match status" value="1"/>
</dbReference>
<proteinExistence type="predicted"/>
<keyword evidence="3 5" id="KW-1133">Transmembrane helix</keyword>
<feature type="transmembrane region" description="Helical" evidence="5">
    <location>
        <begin position="174"/>
        <end position="192"/>
    </location>
</feature>
<dbReference type="InterPro" id="IPR052954">
    <property type="entry name" value="GPCR-Ligand_Int"/>
</dbReference>
<feature type="domain" description="G-protein coupled receptors family 1 profile" evidence="6">
    <location>
        <begin position="59"/>
        <end position="332"/>
    </location>
</feature>
<name>A0AAD8BZA2_BIOPF</name>
<evidence type="ECO:0000256" key="4">
    <source>
        <dbReference type="ARBA" id="ARBA00023136"/>
    </source>
</evidence>
<evidence type="ECO:0000256" key="5">
    <source>
        <dbReference type="SAM" id="Phobius"/>
    </source>
</evidence>
<evidence type="ECO:0000313" key="8">
    <source>
        <dbReference type="Proteomes" id="UP001233172"/>
    </source>
</evidence>
<evidence type="ECO:0000256" key="2">
    <source>
        <dbReference type="ARBA" id="ARBA00022692"/>
    </source>
</evidence>
<dbReference type="GO" id="GO:0016020">
    <property type="term" value="C:membrane"/>
    <property type="evidence" value="ECO:0007669"/>
    <property type="project" value="UniProtKB-SubCell"/>
</dbReference>
<evidence type="ECO:0000256" key="1">
    <source>
        <dbReference type="ARBA" id="ARBA00004370"/>
    </source>
</evidence>
<feature type="transmembrane region" description="Helical" evidence="5">
    <location>
        <begin position="12"/>
        <end position="33"/>
    </location>
</feature>
<evidence type="ECO:0000256" key="3">
    <source>
        <dbReference type="ARBA" id="ARBA00022989"/>
    </source>
</evidence>
<dbReference type="SUPFAM" id="SSF81321">
    <property type="entry name" value="Family A G protein-coupled receptor-like"/>
    <property type="match status" value="1"/>
</dbReference>
<dbReference type="Gene3D" id="1.20.1070.10">
    <property type="entry name" value="Rhodopsin 7-helix transmembrane proteins"/>
    <property type="match status" value="1"/>
</dbReference>
<dbReference type="PROSITE" id="PS50262">
    <property type="entry name" value="G_PROTEIN_RECEP_F1_2"/>
    <property type="match status" value="1"/>
</dbReference>
<keyword evidence="2 5" id="KW-0812">Transmembrane</keyword>
<dbReference type="PANTHER" id="PTHR46641:SF2">
    <property type="entry name" value="FMRFAMIDE RECEPTOR"/>
    <property type="match status" value="1"/>
</dbReference>
<feature type="transmembrane region" description="Helical" evidence="5">
    <location>
        <begin position="124"/>
        <end position="153"/>
    </location>
</feature>
<dbReference type="Proteomes" id="UP001233172">
    <property type="component" value="Unassembled WGS sequence"/>
</dbReference>
<evidence type="ECO:0000313" key="7">
    <source>
        <dbReference type="EMBL" id="KAK0063614.1"/>
    </source>
</evidence>
<keyword evidence="8" id="KW-1185">Reference proteome</keyword>
<feature type="transmembrane region" description="Helical" evidence="5">
    <location>
        <begin position="39"/>
        <end position="67"/>
    </location>
</feature>
<keyword evidence="4 5" id="KW-0472">Membrane</keyword>